<evidence type="ECO:0000256" key="1">
    <source>
        <dbReference type="SAM" id="MobiDB-lite"/>
    </source>
</evidence>
<dbReference type="EMBL" id="CP092625">
    <property type="protein sequence ID" value="UMM41759.1"/>
    <property type="molecule type" value="Genomic_DNA"/>
</dbReference>
<dbReference type="AlphaFoldDB" id="A0AAE9JRI7"/>
<gene>
    <name evidence="2" type="ORF">L5515_017878</name>
</gene>
<keyword evidence="3" id="KW-1185">Reference proteome</keyword>
<evidence type="ECO:0000313" key="2">
    <source>
        <dbReference type="EMBL" id="UMM41759.1"/>
    </source>
</evidence>
<accession>A0AAE9JRI7</accession>
<reference evidence="2 3" key="1">
    <citation type="submission" date="2022-04" db="EMBL/GenBank/DDBJ databases">
        <title>Chromosome-level reference genomes for two strains of Caenorhabditis briggsae: an improved platform for comparative genomics.</title>
        <authorList>
            <person name="Stevens L."/>
            <person name="Andersen E."/>
        </authorList>
    </citation>
    <scope>NUCLEOTIDE SEQUENCE [LARGE SCALE GENOMIC DNA]</scope>
    <source>
        <strain evidence="2">VX34</strain>
        <tissue evidence="2">Whole-organism</tissue>
    </source>
</reference>
<sequence length="176" mass="19727">MRQLIEPNAAASRRPSTFDPEVLAHHNSPPHWAPSSSVPGEQTTSTTTGTRTSFSGPSPFSSLCLSVLAATPQPRMINARIAMTVDAPSIRTENIRYFPKKGKAPKKRKSFRYYVQLKKSRKREKSEKEIPVVLVQISNGLIFHRRVETINQPRVWEVSALVEQGVKNGIHGEKKQ</sequence>
<protein>
    <submittedName>
        <fullName evidence="2">Uncharacterized protein</fullName>
    </submittedName>
</protein>
<evidence type="ECO:0000313" key="3">
    <source>
        <dbReference type="Proteomes" id="UP000829354"/>
    </source>
</evidence>
<name>A0AAE9JRI7_CAEBR</name>
<feature type="region of interest" description="Disordered" evidence="1">
    <location>
        <begin position="1"/>
        <end position="57"/>
    </location>
</feature>
<feature type="compositionally biased region" description="Low complexity" evidence="1">
    <location>
        <begin position="37"/>
        <end position="57"/>
    </location>
</feature>
<organism evidence="2 3">
    <name type="scientific">Caenorhabditis briggsae</name>
    <dbReference type="NCBI Taxonomy" id="6238"/>
    <lineage>
        <taxon>Eukaryota</taxon>
        <taxon>Metazoa</taxon>
        <taxon>Ecdysozoa</taxon>
        <taxon>Nematoda</taxon>
        <taxon>Chromadorea</taxon>
        <taxon>Rhabditida</taxon>
        <taxon>Rhabditina</taxon>
        <taxon>Rhabditomorpha</taxon>
        <taxon>Rhabditoidea</taxon>
        <taxon>Rhabditidae</taxon>
        <taxon>Peloderinae</taxon>
        <taxon>Caenorhabditis</taxon>
    </lineage>
</organism>
<proteinExistence type="predicted"/>
<dbReference type="Proteomes" id="UP000829354">
    <property type="component" value="Chromosome X"/>
</dbReference>